<evidence type="ECO:0000259" key="6">
    <source>
        <dbReference type="PROSITE" id="PS50893"/>
    </source>
</evidence>
<dbReference type="HOGENOM" id="CLU_000604_1_23_4"/>
<dbReference type="GO" id="GO:0005524">
    <property type="term" value="F:ATP binding"/>
    <property type="evidence" value="ECO:0007669"/>
    <property type="project" value="UniProtKB-KW"/>
</dbReference>
<keyword evidence="2" id="KW-0813">Transport</keyword>
<gene>
    <name evidence="7" type="ordered locus">Veis_2239</name>
</gene>
<dbReference type="InterPro" id="IPR027417">
    <property type="entry name" value="P-loop_NTPase"/>
</dbReference>
<dbReference type="InterPro" id="IPR013563">
    <property type="entry name" value="Oligopep_ABC_C"/>
</dbReference>
<dbReference type="InterPro" id="IPR003593">
    <property type="entry name" value="AAA+_ATPase"/>
</dbReference>
<name>A1WK30_VEREI</name>
<sequence>MSALLDIRELSRHYPVRNSPWPWGKSVSLRAVDGVSLRLPAGKTLGLVGESGCGKSTTARMVLGLLPASGGQVLFEGQPVPSVRGPRWRALRQRMQMVYQNPLDALDRRLRVQDQVAEPLTIFRQGSMAERNERARAMMASVGLTPHLMTRYPHELSGGQRQRVVLARALILGPSLLVCDEPVSALDMSIQAQVINLLQDIQERRQVAYLFISHDLKVVRQVSHEVAVMYLGRIVEQGAAEDLFRRPAHPYTQALVSAVPSPWRSAGLPRIVLQGDPPRPGALSAGCAFHSRCAQAMPSCRVVRPELQPIAPGRTAACHLLARA</sequence>
<dbReference type="InterPro" id="IPR017871">
    <property type="entry name" value="ABC_transporter-like_CS"/>
</dbReference>
<dbReference type="SMART" id="SM00382">
    <property type="entry name" value="AAA"/>
    <property type="match status" value="1"/>
</dbReference>
<dbReference type="STRING" id="391735.Veis_2239"/>
<dbReference type="PROSITE" id="PS00211">
    <property type="entry name" value="ABC_TRANSPORTER_1"/>
    <property type="match status" value="1"/>
</dbReference>
<dbReference type="EMBL" id="CP000542">
    <property type="protein sequence ID" value="ABM57987.1"/>
    <property type="molecule type" value="Genomic_DNA"/>
</dbReference>
<protein>
    <submittedName>
        <fullName evidence="7">Oligopeptide/dipeptide ABC transporter, ATPase subunit</fullName>
    </submittedName>
</protein>
<dbReference type="Pfam" id="PF00005">
    <property type="entry name" value="ABC_tran"/>
    <property type="match status" value="1"/>
</dbReference>
<dbReference type="eggNOG" id="COG4608">
    <property type="taxonomic scope" value="Bacteria"/>
</dbReference>
<dbReference type="GO" id="GO:0015833">
    <property type="term" value="P:peptide transport"/>
    <property type="evidence" value="ECO:0007669"/>
    <property type="project" value="InterPro"/>
</dbReference>
<dbReference type="PANTHER" id="PTHR43776">
    <property type="entry name" value="TRANSPORT ATP-BINDING PROTEIN"/>
    <property type="match status" value="1"/>
</dbReference>
<dbReference type="AlphaFoldDB" id="A1WK30"/>
<dbReference type="PROSITE" id="PS50893">
    <property type="entry name" value="ABC_TRANSPORTER_2"/>
    <property type="match status" value="1"/>
</dbReference>
<proteinExistence type="inferred from homology"/>
<accession>A1WK30</accession>
<dbReference type="GO" id="GO:0055085">
    <property type="term" value="P:transmembrane transport"/>
    <property type="evidence" value="ECO:0007669"/>
    <property type="project" value="UniProtKB-ARBA"/>
</dbReference>
<evidence type="ECO:0000256" key="1">
    <source>
        <dbReference type="ARBA" id="ARBA00005417"/>
    </source>
</evidence>
<keyword evidence="4" id="KW-0547">Nucleotide-binding</keyword>
<keyword evidence="5" id="KW-0067">ATP-binding</keyword>
<dbReference type="SUPFAM" id="SSF52540">
    <property type="entry name" value="P-loop containing nucleoside triphosphate hydrolases"/>
    <property type="match status" value="1"/>
</dbReference>
<dbReference type="CDD" id="cd03257">
    <property type="entry name" value="ABC_NikE_OppD_transporters"/>
    <property type="match status" value="1"/>
</dbReference>
<dbReference type="FunFam" id="3.40.50.300:FF:000016">
    <property type="entry name" value="Oligopeptide ABC transporter ATP-binding component"/>
    <property type="match status" value="1"/>
</dbReference>
<dbReference type="Pfam" id="PF08352">
    <property type="entry name" value="oligo_HPY"/>
    <property type="match status" value="1"/>
</dbReference>
<keyword evidence="3" id="KW-1003">Cell membrane</keyword>
<dbReference type="Gene3D" id="3.40.50.300">
    <property type="entry name" value="P-loop containing nucleotide triphosphate hydrolases"/>
    <property type="match status" value="1"/>
</dbReference>
<dbReference type="KEGG" id="vei:Veis_2239"/>
<evidence type="ECO:0000256" key="3">
    <source>
        <dbReference type="ARBA" id="ARBA00022475"/>
    </source>
</evidence>
<comment type="similarity">
    <text evidence="1">Belongs to the ABC transporter superfamily.</text>
</comment>
<evidence type="ECO:0000256" key="4">
    <source>
        <dbReference type="ARBA" id="ARBA00022741"/>
    </source>
</evidence>
<dbReference type="GO" id="GO:0016887">
    <property type="term" value="F:ATP hydrolysis activity"/>
    <property type="evidence" value="ECO:0007669"/>
    <property type="project" value="InterPro"/>
</dbReference>
<dbReference type="InterPro" id="IPR050319">
    <property type="entry name" value="ABC_transp_ATP-bind"/>
</dbReference>
<evidence type="ECO:0000256" key="2">
    <source>
        <dbReference type="ARBA" id="ARBA00022448"/>
    </source>
</evidence>
<dbReference type="Proteomes" id="UP000000374">
    <property type="component" value="Chromosome"/>
</dbReference>
<dbReference type="InterPro" id="IPR003439">
    <property type="entry name" value="ABC_transporter-like_ATP-bd"/>
</dbReference>
<dbReference type="PANTHER" id="PTHR43776:SF7">
    <property type="entry name" value="D,D-DIPEPTIDE TRANSPORT ATP-BINDING PROTEIN DDPF-RELATED"/>
    <property type="match status" value="1"/>
</dbReference>
<feature type="domain" description="ABC transporter" evidence="6">
    <location>
        <begin position="5"/>
        <end position="256"/>
    </location>
</feature>
<keyword evidence="3" id="KW-0472">Membrane</keyword>
<evidence type="ECO:0000313" key="7">
    <source>
        <dbReference type="EMBL" id="ABM57987.1"/>
    </source>
</evidence>
<organism evidence="7 8">
    <name type="scientific">Verminephrobacter eiseniae (strain EF01-2)</name>
    <dbReference type="NCBI Taxonomy" id="391735"/>
    <lineage>
        <taxon>Bacteria</taxon>
        <taxon>Pseudomonadati</taxon>
        <taxon>Pseudomonadota</taxon>
        <taxon>Betaproteobacteria</taxon>
        <taxon>Burkholderiales</taxon>
        <taxon>Comamonadaceae</taxon>
        <taxon>Verminephrobacter</taxon>
    </lineage>
</organism>
<dbReference type="OrthoDB" id="9802772at2"/>
<dbReference type="NCBIfam" id="TIGR01727">
    <property type="entry name" value="oligo_HPY"/>
    <property type="match status" value="1"/>
</dbReference>
<evidence type="ECO:0000256" key="5">
    <source>
        <dbReference type="ARBA" id="ARBA00022840"/>
    </source>
</evidence>
<evidence type="ECO:0000313" key="8">
    <source>
        <dbReference type="Proteomes" id="UP000000374"/>
    </source>
</evidence>
<keyword evidence="8" id="KW-1185">Reference proteome</keyword>
<reference evidence="8" key="1">
    <citation type="submission" date="2006-12" db="EMBL/GenBank/DDBJ databases">
        <title>Complete sequence of chromosome 1 of Verminephrobacter eiseniae EF01-2.</title>
        <authorList>
            <person name="Copeland A."/>
            <person name="Lucas S."/>
            <person name="Lapidus A."/>
            <person name="Barry K."/>
            <person name="Detter J.C."/>
            <person name="Glavina del Rio T."/>
            <person name="Dalin E."/>
            <person name="Tice H."/>
            <person name="Pitluck S."/>
            <person name="Chertkov O."/>
            <person name="Brettin T."/>
            <person name="Bruce D."/>
            <person name="Han C."/>
            <person name="Tapia R."/>
            <person name="Gilna P."/>
            <person name="Schmutz J."/>
            <person name="Larimer F."/>
            <person name="Land M."/>
            <person name="Hauser L."/>
            <person name="Kyrpides N."/>
            <person name="Kim E."/>
            <person name="Stahl D."/>
            <person name="Richardson P."/>
        </authorList>
    </citation>
    <scope>NUCLEOTIDE SEQUENCE [LARGE SCALE GENOMIC DNA]</scope>
    <source>
        <strain evidence="8">EF01-2</strain>
    </source>
</reference>